<feature type="transmembrane region" description="Helical" evidence="1">
    <location>
        <begin position="364"/>
        <end position="384"/>
    </location>
</feature>
<keyword evidence="1" id="KW-1133">Transmembrane helix</keyword>
<proteinExistence type="predicted"/>
<feature type="transmembrane region" description="Helical" evidence="1">
    <location>
        <begin position="242"/>
        <end position="265"/>
    </location>
</feature>
<feature type="transmembrane region" description="Helical" evidence="1">
    <location>
        <begin position="330"/>
        <end position="352"/>
    </location>
</feature>
<feature type="chain" id="PRO_5032405423" evidence="2">
    <location>
        <begin position="20"/>
        <end position="539"/>
    </location>
</feature>
<feature type="transmembrane region" description="Helical" evidence="1">
    <location>
        <begin position="478"/>
        <end position="495"/>
    </location>
</feature>
<protein>
    <submittedName>
        <fullName evidence="3">Uncharacterized protein</fullName>
    </submittedName>
</protein>
<feature type="transmembrane region" description="Helical" evidence="1">
    <location>
        <begin position="51"/>
        <end position="70"/>
    </location>
</feature>
<evidence type="ECO:0000313" key="4">
    <source>
        <dbReference type="Proteomes" id="UP000604046"/>
    </source>
</evidence>
<feature type="transmembrane region" description="Helical" evidence="1">
    <location>
        <begin position="292"/>
        <end position="310"/>
    </location>
</feature>
<name>A0A812K4A0_9DINO</name>
<keyword evidence="1" id="KW-0812">Transmembrane</keyword>
<evidence type="ECO:0000313" key="3">
    <source>
        <dbReference type="EMBL" id="CAE7223336.1"/>
    </source>
</evidence>
<sequence length="539" mass="60955">MPRLVLLRANLVLTSSTLAYTEKFPVTTAIPQSKLELKEVQREEFSGEGEGVAYTLLCVLAFVVVTQYVVHWPDDGVRYYGWIVIGTALSILGSFLFFHKIAKLLEGFVIPSDASVGFRCVFYYGLFLVFFVLMQLAVGFSSGLLCAGIDEEDLEFEDWVIDDQTMASHKAVVDPRCIVYKRWGRAIGTDDDRYPLFLRHRNLTLEMIELRLKTLAAFLSHTTAFAAIRAGVMLQHLPFFKQNVFCTLLSVIIHVAFLFLVFRVVEMVRCGGKPEKLVDLYFDEVDDIEVDVLSLSSSYLLILCLAFAVSGADSDFEGFQLPSTVNLGKAIILFVLGALLFVGSLALVFVWRPRYSEQSWRMKVRDMVLCTLSMAFGWCIIRATRWANTDLSKNHVIGFLPGSMILHVITAFVTSLLGYIVVLFLDKLEDVCLSRFGSLGRSFKSAVTATGLIIGIDWELCFEKAIEIVAHGQREKEVVEMLMVVLVLLLLVPAWRRFIITKQLHFETFKSERRSQSYLKKDNDILLQMSSKEMRTGCM</sequence>
<feature type="transmembrane region" description="Helical" evidence="1">
    <location>
        <begin position="122"/>
        <end position="147"/>
    </location>
</feature>
<keyword evidence="1" id="KW-0472">Membrane</keyword>
<reference evidence="3" key="1">
    <citation type="submission" date="2021-02" db="EMBL/GenBank/DDBJ databases">
        <authorList>
            <person name="Dougan E. K."/>
            <person name="Rhodes N."/>
            <person name="Thang M."/>
            <person name="Chan C."/>
        </authorList>
    </citation>
    <scope>NUCLEOTIDE SEQUENCE</scope>
</reference>
<organism evidence="3 4">
    <name type="scientific">Symbiodinium natans</name>
    <dbReference type="NCBI Taxonomy" id="878477"/>
    <lineage>
        <taxon>Eukaryota</taxon>
        <taxon>Sar</taxon>
        <taxon>Alveolata</taxon>
        <taxon>Dinophyceae</taxon>
        <taxon>Suessiales</taxon>
        <taxon>Symbiodiniaceae</taxon>
        <taxon>Symbiodinium</taxon>
    </lineage>
</organism>
<keyword evidence="2" id="KW-0732">Signal</keyword>
<dbReference type="Proteomes" id="UP000604046">
    <property type="component" value="Unassembled WGS sequence"/>
</dbReference>
<accession>A0A812K4A0</accession>
<evidence type="ECO:0000256" key="1">
    <source>
        <dbReference type="SAM" id="Phobius"/>
    </source>
</evidence>
<evidence type="ECO:0000256" key="2">
    <source>
        <dbReference type="SAM" id="SignalP"/>
    </source>
</evidence>
<dbReference type="OrthoDB" id="427505at2759"/>
<dbReference type="EMBL" id="CAJNDS010000622">
    <property type="protein sequence ID" value="CAE7223336.1"/>
    <property type="molecule type" value="Genomic_DNA"/>
</dbReference>
<feature type="transmembrane region" description="Helical" evidence="1">
    <location>
        <begin position="404"/>
        <end position="425"/>
    </location>
</feature>
<gene>
    <name evidence="3" type="ORF">SNAT2548_LOCUS8409</name>
</gene>
<feature type="transmembrane region" description="Helical" evidence="1">
    <location>
        <begin position="82"/>
        <end position="102"/>
    </location>
</feature>
<dbReference type="AlphaFoldDB" id="A0A812K4A0"/>
<comment type="caution">
    <text evidence="3">The sequence shown here is derived from an EMBL/GenBank/DDBJ whole genome shotgun (WGS) entry which is preliminary data.</text>
</comment>
<keyword evidence="4" id="KW-1185">Reference proteome</keyword>
<feature type="signal peptide" evidence="2">
    <location>
        <begin position="1"/>
        <end position="19"/>
    </location>
</feature>